<feature type="region of interest" description="Disordered" evidence="1">
    <location>
        <begin position="47"/>
        <end position="81"/>
    </location>
</feature>
<feature type="non-terminal residue" evidence="2">
    <location>
        <position position="202"/>
    </location>
</feature>
<evidence type="ECO:0000313" key="2">
    <source>
        <dbReference type="EMBL" id="BAH36926.1"/>
    </source>
</evidence>
<organism evidence="2">
    <name type="scientific">Gryllus bimaculatus</name>
    <name type="common">Two-spotted cricket</name>
    <dbReference type="NCBI Taxonomy" id="6999"/>
    <lineage>
        <taxon>Eukaryota</taxon>
        <taxon>Metazoa</taxon>
        <taxon>Ecdysozoa</taxon>
        <taxon>Arthropoda</taxon>
        <taxon>Hexapoda</taxon>
        <taxon>Insecta</taxon>
        <taxon>Pterygota</taxon>
        <taxon>Neoptera</taxon>
        <taxon>Polyneoptera</taxon>
        <taxon>Orthoptera</taxon>
        <taxon>Ensifera</taxon>
        <taxon>Gryllidea</taxon>
        <taxon>Grylloidea</taxon>
        <taxon>Gryllidae</taxon>
        <taxon>Gryllinae</taxon>
        <taxon>Gryllus</taxon>
    </lineage>
</organism>
<reference evidence="2" key="1">
    <citation type="journal article" date="2009" name="Development">
        <title>Regulation of leg size and shape by the Dachsous/Fat signalling pathway during regeneration.</title>
        <authorList>
            <person name="Bando T."/>
            <person name="Mito T."/>
            <person name="Maeda Y."/>
            <person name="Nakamura T."/>
            <person name="Ito F."/>
            <person name="Watanabe T."/>
            <person name="Ohuchi H."/>
            <person name="Noji S."/>
        </authorList>
    </citation>
    <scope>NUCLEOTIDE SEQUENCE</scope>
</reference>
<dbReference type="AlphaFoldDB" id="C0SPN0"/>
<proteinExistence type="evidence at transcript level"/>
<feature type="region of interest" description="Disordered" evidence="1">
    <location>
        <begin position="121"/>
        <end position="142"/>
    </location>
</feature>
<name>C0SPN0_GRYBI</name>
<feature type="non-terminal residue" evidence="2">
    <location>
        <position position="1"/>
    </location>
</feature>
<dbReference type="EMBL" id="AB300572">
    <property type="protein sequence ID" value="BAH36926.1"/>
    <property type="molecule type" value="mRNA"/>
</dbReference>
<feature type="region of interest" description="Disordered" evidence="1">
    <location>
        <begin position="1"/>
        <end position="30"/>
    </location>
</feature>
<accession>C0SPN0</accession>
<evidence type="ECO:0000256" key="1">
    <source>
        <dbReference type="SAM" id="MobiDB-lite"/>
    </source>
</evidence>
<sequence length="202" mass="20328">DEIRMINEGPLQRDSGIHRQGDDADDDNLSDVSVHNTQEYHAGLGIVDTTSGSAGASGVACSSSRRCSDSLGASGTSGKDGLLHHQVVPIDSLHMFDEEGSGEAGITNLIYAKLNNVGGGAGSGASDRSSAEEGAAGASGGASGSGVLGAAVDHVMGLGGFADVQGLAHGSTHQPSMTGSLSSIVHSEEELTGSYNWDYLLD</sequence>
<feature type="compositionally biased region" description="Low complexity" evidence="1">
    <location>
        <begin position="124"/>
        <end position="136"/>
    </location>
</feature>
<feature type="compositionally biased region" description="Low complexity" evidence="1">
    <location>
        <begin position="51"/>
        <end position="65"/>
    </location>
</feature>
<gene>
    <name evidence="2" type="primary">ds</name>
</gene>
<protein>
    <submittedName>
        <fullName evidence="2">Dachsous</fullName>
    </submittedName>
</protein>